<dbReference type="EMBL" id="JAANIT010014862">
    <property type="protein sequence ID" value="KAG1521115.1"/>
    <property type="molecule type" value="Genomic_DNA"/>
</dbReference>
<protein>
    <submittedName>
        <fullName evidence="1">Uncharacterized protein</fullName>
    </submittedName>
</protein>
<dbReference type="AlphaFoldDB" id="A0A9P6XL91"/>
<evidence type="ECO:0000313" key="1">
    <source>
        <dbReference type="EMBL" id="KAG1521115.1"/>
    </source>
</evidence>
<comment type="caution">
    <text evidence="1">The sequence shown here is derived from an EMBL/GenBank/DDBJ whole genome shotgun (WGS) entry which is preliminary data.</text>
</comment>
<proteinExistence type="predicted"/>
<organism evidence="1 2">
    <name type="scientific">Rhizopus oryzae</name>
    <name type="common">Mucormycosis agent</name>
    <name type="synonym">Rhizopus arrhizus var. delemar</name>
    <dbReference type="NCBI Taxonomy" id="64495"/>
    <lineage>
        <taxon>Eukaryota</taxon>
        <taxon>Fungi</taxon>
        <taxon>Fungi incertae sedis</taxon>
        <taxon>Mucoromycota</taxon>
        <taxon>Mucoromycotina</taxon>
        <taxon>Mucoromycetes</taxon>
        <taxon>Mucorales</taxon>
        <taxon>Mucorineae</taxon>
        <taxon>Rhizopodaceae</taxon>
        <taxon>Rhizopus</taxon>
    </lineage>
</organism>
<accession>A0A9P6XL91</accession>
<evidence type="ECO:0000313" key="2">
    <source>
        <dbReference type="Proteomes" id="UP000717996"/>
    </source>
</evidence>
<reference evidence="1" key="1">
    <citation type="journal article" date="2020" name="Microb. Genom.">
        <title>Genetic diversity of clinical and environmental Mucorales isolates obtained from an investigation of mucormycosis cases among solid organ transplant recipients.</title>
        <authorList>
            <person name="Nguyen M.H."/>
            <person name="Kaul D."/>
            <person name="Muto C."/>
            <person name="Cheng S.J."/>
            <person name="Richter R.A."/>
            <person name="Bruno V.M."/>
            <person name="Liu G."/>
            <person name="Beyhan S."/>
            <person name="Sundermann A.J."/>
            <person name="Mounaud S."/>
            <person name="Pasculle A.W."/>
            <person name="Nierman W.C."/>
            <person name="Driscoll E."/>
            <person name="Cumbie R."/>
            <person name="Clancy C.J."/>
            <person name="Dupont C.L."/>
        </authorList>
    </citation>
    <scope>NUCLEOTIDE SEQUENCE</scope>
    <source>
        <strain evidence="1">GL16</strain>
    </source>
</reference>
<sequence>MADVELGQSARVYSSAGRHGSLQLPLGALQRGGNGAASVWVVDPANSTLKAAAATGWSPPVAICCVPASR</sequence>
<dbReference type="Proteomes" id="UP000717996">
    <property type="component" value="Unassembled WGS sequence"/>
</dbReference>
<gene>
    <name evidence="1" type="ORF">G6F51_014703</name>
</gene>
<name>A0A9P6XL91_RHIOR</name>